<dbReference type="Proteomes" id="UP000677180">
    <property type="component" value="Chromosome"/>
</dbReference>
<dbReference type="AlphaFoldDB" id="A0AB37I1W9"/>
<evidence type="ECO:0000313" key="1">
    <source>
        <dbReference type="EMBL" id="QUC12023.1"/>
    </source>
</evidence>
<dbReference type="EMBL" id="CP072385">
    <property type="protein sequence ID" value="QUC12023.1"/>
    <property type="molecule type" value="Genomic_DNA"/>
</dbReference>
<name>A0AB37I1W9_9ACTN</name>
<reference evidence="1" key="1">
    <citation type="submission" date="2021-03" db="EMBL/GenBank/DDBJ databases">
        <title>Human Oral Microbial Genomes.</title>
        <authorList>
            <person name="Johnston C.D."/>
            <person name="Chen T."/>
            <person name="Dewhirst F.E."/>
        </authorList>
    </citation>
    <scope>NUCLEOTIDE SEQUENCE</scope>
    <source>
        <strain evidence="1">F0714</strain>
    </source>
</reference>
<accession>A0AB37I1W9</accession>
<protein>
    <recommendedName>
        <fullName evidence="3">Pore-forming ESAT-6 family protein</fullName>
    </recommendedName>
</protein>
<organism evidence="1 2">
    <name type="scientific">Arachnia propionica</name>
    <dbReference type="NCBI Taxonomy" id="1750"/>
    <lineage>
        <taxon>Bacteria</taxon>
        <taxon>Bacillati</taxon>
        <taxon>Actinomycetota</taxon>
        <taxon>Actinomycetes</taxon>
        <taxon>Propionibacteriales</taxon>
        <taxon>Propionibacteriaceae</taxon>
        <taxon>Arachnia</taxon>
    </lineage>
</organism>
<dbReference type="RefSeq" id="WP_051015147.1">
    <property type="nucleotide sequence ID" value="NZ_CAUVFX010000017.1"/>
</dbReference>
<proteinExistence type="predicted"/>
<sequence>MSSGNQMDRNDYSVAASQNAQANFEAAASRLESALDRRDSDVKQAMGRYQADGVSEEYAHLERRWNMGGHQLREVIGSIRHSLGDNDDIAVRALSTAAAAVPDAGGSAG</sequence>
<dbReference type="Gene3D" id="1.10.287.1060">
    <property type="entry name" value="ESAT-6-like"/>
    <property type="match status" value="1"/>
</dbReference>
<gene>
    <name evidence="1" type="ORF">J5A53_04850</name>
</gene>
<evidence type="ECO:0000313" key="2">
    <source>
        <dbReference type="Proteomes" id="UP000677180"/>
    </source>
</evidence>
<evidence type="ECO:0008006" key="3">
    <source>
        <dbReference type="Google" id="ProtNLM"/>
    </source>
</evidence>